<dbReference type="GO" id="GO:0005634">
    <property type="term" value="C:nucleus"/>
    <property type="evidence" value="ECO:0007669"/>
    <property type="project" value="TreeGrafter"/>
</dbReference>
<dbReference type="AlphaFoldDB" id="A0A2L2YD89"/>
<name>A0A2L2YD89_PARTP</name>
<dbReference type="GO" id="GO:0006606">
    <property type="term" value="P:protein import into nucleus"/>
    <property type="evidence" value="ECO:0007669"/>
    <property type="project" value="TreeGrafter"/>
</dbReference>
<comment type="similarity">
    <text evidence="1">Belongs to the OPI10 family.</text>
</comment>
<dbReference type="GO" id="GO:0005829">
    <property type="term" value="C:cytosol"/>
    <property type="evidence" value="ECO:0007669"/>
    <property type="project" value="TreeGrafter"/>
</dbReference>
<dbReference type="EMBL" id="IAAA01012832">
    <property type="protein sequence ID" value="LAA05313.1"/>
    <property type="molecule type" value="mRNA"/>
</dbReference>
<dbReference type="InterPro" id="IPR008493">
    <property type="entry name" value="Hikeshi-like_N"/>
</dbReference>
<protein>
    <submittedName>
        <fullName evidence="4">Uncharacterized protein</fullName>
    </submittedName>
</protein>
<dbReference type="PANTHER" id="PTHR12925:SF0">
    <property type="entry name" value="PROTEIN HIKESHI"/>
    <property type="match status" value="1"/>
</dbReference>
<accession>A0A2L2YD89</accession>
<evidence type="ECO:0000259" key="3">
    <source>
        <dbReference type="Pfam" id="PF21057"/>
    </source>
</evidence>
<dbReference type="GO" id="GO:0061608">
    <property type="term" value="F:nuclear import signal receptor activity"/>
    <property type="evidence" value="ECO:0007669"/>
    <property type="project" value="TreeGrafter"/>
</dbReference>
<evidence type="ECO:0000259" key="2">
    <source>
        <dbReference type="Pfam" id="PF05603"/>
    </source>
</evidence>
<dbReference type="Pfam" id="PF05603">
    <property type="entry name" value="Hikeshi-like_N"/>
    <property type="match status" value="1"/>
</dbReference>
<dbReference type="GeneID" id="107444763"/>
<dbReference type="OrthoDB" id="10248398at2759"/>
<evidence type="ECO:0000256" key="1">
    <source>
        <dbReference type="ARBA" id="ARBA00006623"/>
    </source>
</evidence>
<dbReference type="EMBL" id="IAAA01012834">
    <property type="protein sequence ID" value="LAA05325.1"/>
    <property type="molecule type" value="mRNA"/>
</dbReference>
<dbReference type="InterPro" id="IPR031318">
    <property type="entry name" value="OPI10"/>
</dbReference>
<proteinExistence type="evidence at transcript level"/>
<reference evidence="4" key="1">
    <citation type="journal article" date="2016" name="Mol. Ecol. Resour.">
        <title>Evaluation of the impact of RNA preservation methods of spiders for de novo transcriptome assembly.</title>
        <authorList>
            <person name="Kono N."/>
            <person name="Nakamura H."/>
            <person name="Ito Y."/>
            <person name="Tomita M."/>
            <person name="Arakawa K."/>
        </authorList>
    </citation>
    <scope>NUCLEOTIDE SEQUENCE</scope>
    <source>
        <tissue evidence="4">Whole body</tissue>
    </source>
</reference>
<dbReference type="InterPro" id="IPR048364">
    <property type="entry name" value="Hikeshi-like_C"/>
</dbReference>
<sequence length="198" mass="21960">MAAPMFAVIVAGRLVQTDFQAIDSTKFVTNIVDADNVNHIVVFLTGVQPFPDGLGGSVYFSWPDPTAAPTWQFLGFVSNAKPSAIFKISKLKSDTNITTPFGIQPISHVAQIGISVEPLQQIQLQTPIATSTPSNMDSFLEFTNKMLENFVNYIASFAVTPAQILPNTSENFVPLNTVQQWYTNFQRRLQQNPNFWKS</sequence>
<dbReference type="GO" id="GO:0030544">
    <property type="term" value="F:Hsp70 protein binding"/>
    <property type="evidence" value="ECO:0007669"/>
    <property type="project" value="TreeGrafter"/>
</dbReference>
<dbReference type="KEGG" id="ptep:107444763"/>
<dbReference type="PANTHER" id="PTHR12925">
    <property type="entry name" value="HIKESHI FAMILY MEMBER"/>
    <property type="match status" value="1"/>
</dbReference>
<feature type="domain" description="Hikeshi-like C-terminal" evidence="3">
    <location>
        <begin position="137"/>
        <end position="197"/>
    </location>
</feature>
<dbReference type="Pfam" id="PF21057">
    <property type="entry name" value="Hikeshi-like_C"/>
    <property type="match status" value="1"/>
</dbReference>
<evidence type="ECO:0000313" key="4">
    <source>
        <dbReference type="EMBL" id="LAA05320.1"/>
    </source>
</evidence>
<organism evidence="4">
    <name type="scientific">Parasteatoda tepidariorum</name>
    <name type="common">Common house spider</name>
    <name type="synonym">Achaearanea tepidariorum</name>
    <dbReference type="NCBI Taxonomy" id="114398"/>
    <lineage>
        <taxon>Eukaryota</taxon>
        <taxon>Metazoa</taxon>
        <taxon>Ecdysozoa</taxon>
        <taxon>Arthropoda</taxon>
        <taxon>Chelicerata</taxon>
        <taxon>Arachnida</taxon>
        <taxon>Araneae</taxon>
        <taxon>Araneomorphae</taxon>
        <taxon>Entelegynae</taxon>
        <taxon>Araneoidea</taxon>
        <taxon>Theridiidae</taxon>
        <taxon>Parasteatoda</taxon>
    </lineage>
</organism>
<feature type="domain" description="Hikeshi-like N-terminal" evidence="2">
    <location>
        <begin position="9"/>
        <end position="128"/>
    </location>
</feature>
<dbReference type="EMBL" id="IAAA01012833">
    <property type="protein sequence ID" value="LAA05320.1"/>
    <property type="molecule type" value="mRNA"/>
</dbReference>